<protein>
    <submittedName>
        <fullName evidence="2">Polyphosphate glucokinase</fullName>
        <ecNumber evidence="2">2.7.1.63</ecNumber>
    </submittedName>
</protein>
<evidence type="ECO:0000313" key="2">
    <source>
        <dbReference type="EMBL" id="BAN03403.1"/>
    </source>
</evidence>
<dbReference type="PANTHER" id="PTHR18964:SF146">
    <property type="entry name" value="POLYPHOSPHATE GLUCOKINASE"/>
    <property type="match status" value="1"/>
</dbReference>
<dbReference type="CDD" id="cd24058">
    <property type="entry name" value="ASKHA_NBD_ROK_PPGK"/>
    <property type="match status" value="1"/>
</dbReference>
<dbReference type="SUPFAM" id="SSF53067">
    <property type="entry name" value="Actin-like ATPase domain"/>
    <property type="match status" value="1"/>
</dbReference>
<dbReference type="NCBIfam" id="NF045942">
    <property type="entry name" value="PolPhglucPhase"/>
    <property type="match status" value="1"/>
</dbReference>
<dbReference type="InterPro" id="IPR043129">
    <property type="entry name" value="ATPase_NBD"/>
</dbReference>
<gene>
    <name evidence="2" type="primary">ppgK</name>
    <name evidence="2" type="ORF">YM304_30890</name>
</gene>
<accession>A0A6C7EAP3</accession>
<evidence type="ECO:0000256" key="1">
    <source>
        <dbReference type="ARBA" id="ARBA00006479"/>
    </source>
</evidence>
<proteinExistence type="inferred from homology"/>
<dbReference type="EC" id="2.7.1.63" evidence="2"/>
<dbReference type="PANTHER" id="PTHR18964">
    <property type="entry name" value="ROK (REPRESSOR, ORF, KINASE) FAMILY"/>
    <property type="match status" value="1"/>
</dbReference>
<dbReference type="AlphaFoldDB" id="A0A6C7EAP3"/>
<evidence type="ECO:0000313" key="3">
    <source>
        <dbReference type="Proteomes" id="UP000011863"/>
    </source>
</evidence>
<dbReference type="GO" id="GO:0047330">
    <property type="term" value="F:polyphosphate-glucose phosphotransferase activity"/>
    <property type="evidence" value="ECO:0007669"/>
    <property type="project" value="UniProtKB-EC"/>
</dbReference>
<organism evidence="2 3">
    <name type="scientific">Ilumatobacter coccineus (strain NBRC 103263 / KCTC 29153 / YM16-304)</name>
    <dbReference type="NCBI Taxonomy" id="1313172"/>
    <lineage>
        <taxon>Bacteria</taxon>
        <taxon>Bacillati</taxon>
        <taxon>Actinomycetota</taxon>
        <taxon>Acidimicrobiia</taxon>
        <taxon>Acidimicrobiales</taxon>
        <taxon>Ilumatobacteraceae</taxon>
        <taxon>Ilumatobacter</taxon>
    </lineage>
</organism>
<sequence length="249" mass="26038">MTEHGAAAAFGIDIGGSGMKAAVVDITTGELLTDRFRIDTPKPATPDAMADVVVRLAAHHGWTGSVGCAFPAVVRNGVVGSAANIDESWLDVDADQVFTDALAADVHMINDADAAGLAEMRFGAGRERAGVVMVLTFGTGIGSGLFVDGMLVPNTELGHLELDGYDAEVRAAASARERDDLSWKKWAARVERYLQHVEALFSPNLFIVGGGASKRADKWLPEISIATEIVPAAMQNNAGIVGAALIAPK</sequence>
<keyword evidence="3" id="KW-1185">Reference proteome</keyword>
<keyword evidence="2" id="KW-0808">Transferase</keyword>
<comment type="similarity">
    <text evidence="1">Belongs to the ROK (NagC/XylR) family.</text>
</comment>
<dbReference type="Proteomes" id="UP000011863">
    <property type="component" value="Chromosome"/>
</dbReference>
<dbReference type="RefSeq" id="WP_015442650.1">
    <property type="nucleotide sequence ID" value="NC_020520.1"/>
</dbReference>
<dbReference type="EMBL" id="AP012057">
    <property type="protein sequence ID" value="BAN03403.1"/>
    <property type="molecule type" value="Genomic_DNA"/>
</dbReference>
<name>A0A6C7EAP3_ILUCY</name>
<keyword evidence="2" id="KW-0418">Kinase</keyword>
<dbReference type="Pfam" id="PF00480">
    <property type="entry name" value="ROK"/>
    <property type="match status" value="1"/>
</dbReference>
<reference evidence="2 3" key="1">
    <citation type="journal article" date="2013" name="Int. J. Syst. Evol. Microbiol.">
        <title>Ilumatobacter nonamiense sp. nov. and Ilumatobacter coccineum sp. nov., isolated from seashore sand.</title>
        <authorList>
            <person name="Matsumoto A."/>
            <person name="Kasai H."/>
            <person name="Matsuo Y."/>
            <person name="Shizuri Y."/>
            <person name="Ichikawa N."/>
            <person name="Fujita N."/>
            <person name="Omura S."/>
            <person name="Takahashi Y."/>
        </authorList>
    </citation>
    <scope>NUCLEOTIDE SEQUENCE [LARGE SCALE GENOMIC DNA]</scope>
    <source>
        <strain evidence="3">NBRC 103263 / KCTC 29153 / YM16-304</strain>
    </source>
</reference>
<dbReference type="KEGG" id="aym:YM304_30890"/>
<dbReference type="Gene3D" id="3.30.420.40">
    <property type="match status" value="2"/>
</dbReference>
<dbReference type="InterPro" id="IPR000600">
    <property type="entry name" value="ROK"/>
</dbReference>